<dbReference type="PANTHER" id="PTHR11003">
    <property type="entry name" value="POTASSIUM CHANNEL, SUBFAMILY K"/>
    <property type="match status" value="1"/>
</dbReference>
<dbReference type="SUPFAM" id="SSF81324">
    <property type="entry name" value="Voltage-gated potassium channels"/>
    <property type="match status" value="2"/>
</dbReference>
<feature type="region of interest" description="Disordered" evidence="9">
    <location>
        <begin position="445"/>
        <end position="476"/>
    </location>
</feature>
<dbReference type="PRINTS" id="PR01333">
    <property type="entry name" value="2POREKCHANEL"/>
</dbReference>
<feature type="transmembrane region" description="Helical" evidence="10">
    <location>
        <begin position="151"/>
        <end position="172"/>
    </location>
</feature>
<feature type="region of interest" description="Disordered" evidence="9">
    <location>
        <begin position="395"/>
        <end position="429"/>
    </location>
</feature>
<dbReference type="FunCoup" id="E3MI59">
    <property type="interactions" value="2"/>
</dbReference>
<feature type="domain" description="Potassium channel" evidence="11">
    <location>
        <begin position="111"/>
        <end position="176"/>
    </location>
</feature>
<dbReference type="InterPro" id="IPR003280">
    <property type="entry name" value="2pore_dom_K_chnl"/>
</dbReference>
<evidence type="ECO:0000259" key="11">
    <source>
        <dbReference type="Pfam" id="PF07885"/>
    </source>
</evidence>
<organism evidence="13">
    <name type="scientific">Caenorhabditis remanei</name>
    <name type="common">Caenorhabditis vulgaris</name>
    <dbReference type="NCBI Taxonomy" id="31234"/>
    <lineage>
        <taxon>Eukaryota</taxon>
        <taxon>Metazoa</taxon>
        <taxon>Ecdysozoa</taxon>
        <taxon>Nematoda</taxon>
        <taxon>Chromadorea</taxon>
        <taxon>Rhabditida</taxon>
        <taxon>Rhabditina</taxon>
        <taxon>Rhabditomorpha</taxon>
        <taxon>Rhabditoidea</taxon>
        <taxon>Rhabditidae</taxon>
        <taxon>Peloderinae</taxon>
        <taxon>Caenorhabditis</taxon>
    </lineage>
</organism>
<dbReference type="AlphaFoldDB" id="E3MI59"/>
<evidence type="ECO:0000313" key="13">
    <source>
        <dbReference type="Proteomes" id="UP000008281"/>
    </source>
</evidence>
<feature type="transmembrane region" description="Helical" evidence="10">
    <location>
        <begin position="21"/>
        <end position="44"/>
    </location>
</feature>
<feature type="compositionally biased region" description="Basic residues" evidence="9">
    <location>
        <begin position="226"/>
        <end position="243"/>
    </location>
</feature>
<keyword evidence="3 8" id="KW-0812">Transmembrane</keyword>
<reference evidence="12" key="1">
    <citation type="submission" date="2007-07" db="EMBL/GenBank/DDBJ databases">
        <title>PCAP assembly of the Caenorhabditis remanei genome.</title>
        <authorList>
            <consortium name="The Caenorhabditis remanei Sequencing Consortium"/>
            <person name="Wilson R.K."/>
        </authorList>
    </citation>
    <scope>NUCLEOTIDE SEQUENCE [LARGE SCALE GENOMIC DNA]</scope>
    <source>
        <strain evidence="12">PB4641</strain>
    </source>
</reference>
<feature type="domain" description="Potassium channel" evidence="11">
    <location>
        <begin position="518"/>
        <end position="594"/>
    </location>
</feature>
<dbReference type="Pfam" id="PF07885">
    <property type="entry name" value="Ion_trans_2"/>
    <property type="match status" value="2"/>
</dbReference>
<feature type="compositionally biased region" description="Polar residues" evidence="9">
    <location>
        <begin position="283"/>
        <end position="295"/>
    </location>
</feature>
<dbReference type="Proteomes" id="UP000008281">
    <property type="component" value="Unassembled WGS sequence"/>
</dbReference>
<keyword evidence="2 8" id="KW-0813">Transport</keyword>
<keyword evidence="5 8" id="KW-0406">Ion transport</keyword>
<feature type="compositionally biased region" description="Basic and acidic residues" evidence="9">
    <location>
        <begin position="636"/>
        <end position="647"/>
    </location>
</feature>
<keyword evidence="4 10" id="KW-1133">Transmembrane helix</keyword>
<evidence type="ECO:0000256" key="2">
    <source>
        <dbReference type="ARBA" id="ARBA00022448"/>
    </source>
</evidence>
<evidence type="ECO:0000256" key="7">
    <source>
        <dbReference type="ARBA" id="ARBA00023303"/>
    </source>
</evidence>
<dbReference type="GO" id="GO:0022841">
    <property type="term" value="F:potassium ion leak channel activity"/>
    <property type="evidence" value="ECO:0007669"/>
    <property type="project" value="TreeGrafter"/>
</dbReference>
<feature type="compositionally biased region" description="Acidic residues" evidence="9">
    <location>
        <begin position="616"/>
        <end position="635"/>
    </location>
</feature>
<comment type="similarity">
    <text evidence="8">Belongs to the two pore domain potassium channel (TC 1.A.1.8) family.</text>
</comment>
<feature type="transmembrane region" description="Helical" evidence="10">
    <location>
        <begin position="119"/>
        <end position="139"/>
    </location>
</feature>
<evidence type="ECO:0000256" key="6">
    <source>
        <dbReference type="ARBA" id="ARBA00023136"/>
    </source>
</evidence>
<feature type="transmembrane region" description="Helical" evidence="10">
    <location>
        <begin position="510"/>
        <end position="529"/>
    </location>
</feature>
<feature type="region of interest" description="Disordered" evidence="9">
    <location>
        <begin position="615"/>
        <end position="670"/>
    </location>
</feature>
<dbReference type="HOGENOM" id="CLU_022504_5_4_1"/>
<dbReference type="OrthoDB" id="297496at2759"/>
<feature type="region of interest" description="Disordered" evidence="9">
    <location>
        <begin position="218"/>
        <end position="299"/>
    </location>
</feature>
<dbReference type="OMA" id="SPAREYK"/>
<evidence type="ECO:0000256" key="1">
    <source>
        <dbReference type="ARBA" id="ARBA00004141"/>
    </source>
</evidence>
<keyword evidence="7 8" id="KW-0407">Ion channel</keyword>
<feature type="transmembrane region" description="Helical" evidence="10">
    <location>
        <begin position="541"/>
        <end position="559"/>
    </location>
</feature>
<evidence type="ECO:0000313" key="12">
    <source>
        <dbReference type="EMBL" id="EFP02352.1"/>
    </source>
</evidence>
<evidence type="ECO:0000256" key="10">
    <source>
        <dbReference type="SAM" id="Phobius"/>
    </source>
</evidence>
<comment type="subcellular location">
    <subcellularLocation>
        <location evidence="1">Membrane</location>
        <topology evidence="1">Multi-pass membrane protein</topology>
    </subcellularLocation>
</comment>
<dbReference type="InParanoid" id="E3MI59"/>
<gene>
    <name evidence="12" type="primary">Cre-twk-39</name>
    <name evidence="12" type="ORF">CRE_01073</name>
</gene>
<dbReference type="STRING" id="31234.E3MI59"/>
<dbReference type="InterPro" id="IPR013099">
    <property type="entry name" value="K_chnl_dom"/>
</dbReference>
<evidence type="ECO:0000256" key="4">
    <source>
        <dbReference type="ARBA" id="ARBA00022989"/>
    </source>
</evidence>
<keyword evidence="6 10" id="KW-0472">Membrane</keyword>
<evidence type="ECO:0000256" key="5">
    <source>
        <dbReference type="ARBA" id="ARBA00023065"/>
    </source>
</evidence>
<evidence type="ECO:0000256" key="9">
    <source>
        <dbReference type="SAM" id="MobiDB-lite"/>
    </source>
</evidence>
<dbReference type="FunFam" id="1.10.287.70:FF:000265">
    <property type="entry name" value="TWiK family of potassium channels"/>
    <property type="match status" value="1"/>
</dbReference>
<proteinExistence type="inferred from homology"/>
<dbReference type="GO" id="GO:0030322">
    <property type="term" value="P:stabilization of membrane potential"/>
    <property type="evidence" value="ECO:0007669"/>
    <property type="project" value="TreeGrafter"/>
</dbReference>
<feature type="compositionally biased region" description="Polar residues" evidence="9">
    <location>
        <begin position="251"/>
        <end position="265"/>
    </location>
</feature>
<dbReference type="PANTHER" id="PTHR11003:SF337">
    <property type="entry name" value="POTASSIUM CHANNEL DOMAIN-CONTAINING PROTEIN"/>
    <property type="match status" value="1"/>
</dbReference>
<dbReference type="eggNOG" id="KOG1418">
    <property type="taxonomic scope" value="Eukaryota"/>
</dbReference>
<name>E3MI59_CAERE</name>
<dbReference type="Gene3D" id="1.10.287.70">
    <property type="match status" value="2"/>
</dbReference>
<sequence>MRDEVRSFCLKVTTFVRTATIFTITHVGLCFLVALYAVAGAFMFQAVEYPYELGLQGKVKNASLKVVDDIYRFINKKSVIEETAVKNESQWALKEFEMLLVHAMNFEGYDEHDEERPTFQWTFSGALLYSITVFTTIGYGHICPKTDTGRLLTILYSVLGIPLMLLCLANIAETLAQVFTYIYFKLCCAYCRWQKNRRRVRRAALSFRYHRNAAVNVRRVQSSRSAQRHNTVRRHASLNRSRTRSNDTKSVRSFNRYETTNTQPSSQPPRFDTMSLPGRRKISTQSRSPNGTMSRLPNFPQAKRSFRGAHLQKSNTAINMEQLYTDEKRNRRGRHAVSESPAREYKGGLLVRAQHQPDEGVVDLKAYGGSAAAFHDLVTRKQRKDDAVPNVIISRTRDEDVKSDPEKTEETSMSLTDDEDIQKPPRRNNSARELREKEMMMMHSMTHKQPSMDSSTSRRMRDIDGRSYRSDRSERSDEMSLHSLRRNVRFYSSRIVLEFIFQGHRAHEKMPVSVGICIVFAFISGGAWLFAWWENWNGFDGAYYCFITLSTIGFGDIVPGQALDEGSQEKLVVCALYLLFGMALIAMCFKLMQDDVVQKARWLGQKIGILVRDESSESESDFEDDMIEEDEEDMSEERNDQVYDKRTISSGSSKQNDEYIHPRKYHHHRR</sequence>
<dbReference type="GO" id="GO:0005886">
    <property type="term" value="C:plasma membrane"/>
    <property type="evidence" value="ECO:0007669"/>
    <property type="project" value="TreeGrafter"/>
</dbReference>
<feature type="compositionally biased region" description="Basic and acidic residues" evidence="9">
    <location>
        <begin position="395"/>
        <end position="410"/>
    </location>
</feature>
<dbReference type="GO" id="GO:0015271">
    <property type="term" value="F:outward rectifier potassium channel activity"/>
    <property type="evidence" value="ECO:0007669"/>
    <property type="project" value="TreeGrafter"/>
</dbReference>
<dbReference type="EMBL" id="DS268447">
    <property type="protein sequence ID" value="EFP02352.1"/>
    <property type="molecule type" value="Genomic_DNA"/>
</dbReference>
<accession>E3MI59</accession>
<evidence type="ECO:0000256" key="3">
    <source>
        <dbReference type="ARBA" id="ARBA00022692"/>
    </source>
</evidence>
<protein>
    <submittedName>
        <fullName evidence="12">CRE-TWK-39 protein</fullName>
    </submittedName>
</protein>
<feature type="compositionally biased region" description="Basic and acidic residues" evidence="9">
    <location>
        <begin position="459"/>
        <end position="476"/>
    </location>
</feature>
<feature type="transmembrane region" description="Helical" evidence="10">
    <location>
        <begin position="571"/>
        <end position="592"/>
    </location>
</feature>
<keyword evidence="13" id="KW-1185">Reference proteome</keyword>
<evidence type="ECO:0000256" key="8">
    <source>
        <dbReference type="RuleBase" id="RU003857"/>
    </source>
</evidence>